<organism evidence="1 2">
    <name type="scientific">Methylorubrum suomiense</name>
    <dbReference type="NCBI Taxonomy" id="144191"/>
    <lineage>
        <taxon>Bacteria</taxon>
        <taxon>Pseudomonadati</taxon>
        <taxon>Pseudomonadota</taxon>
        <taxon>Alphaproteobacteria</taxon>
        <taxon>Hyphomicrobiales</taxon>
        <taxon>Methylobacteriaceae</taxon>
        <taxon>Methylorubrum</taxon>
    </lineage>
</organism>
<evidence type="ECO:0000313" key="1">
    <source>
        <dbReference type="EMBL" id="GJE75899.1"/>
    </source>
</evidence>
<dbReference type="EMBL" id="BPRE01000007">
    <property type="protein sequence ID" value="GJE75899.1"/>
    <property type="molecule type" value="Genomic_DNA"/>
</dbReference>
<keyword evidence="2" id="KW-1185">Reference proteome</keyword>
<gene>
    <name evidence="1" type="ORF">BGCPKDLD_2486</name>
</gene>
<sequence>MPESSPLISELFKAKAVTDDDVNRLVEAVLDGSTDRAPLADGYAVDLAAAVEASAFAKSVLGNKDSAPATRRSAARTAILLARAEKA</sequence>
<dbReference type="RefSeq" id="WP_238308066.1">
    <property type="nucleotide sequence ID" value="NZ_BPRE01000007.1"/>
</dbReference>
<reference evidence="1" key="1">
    <citation type="journal article" date="2021" name="Front. Microbiol.">
        <title>Comprehensive Comparative Genomics and Phenotyping of Methylobacterium Species.</title>
        <authorList>
            <person name="Alessa O."/>
            <person name="Ogura Y."/>
            <person name="Fujitani Y."/>
            <person name="Takami H."/>
            <person name="Hayashi T."/>
            <person name="Sahin N."/>
            <person name="Tani A."/>
        </authorList>
    </citation>
    <scope>NUCLEOTIDE SEQUENCE</scope>
    <source>
        <strain evidence="1">DSM 14458</strain>
    </source>
</reference>
<name>A0ABQ4UVR6_9HYPH</name>
<accession>A0ABQ4UVR6</accession>
<evidence type="ECO:0000313" key="2">
    <source>
        <dbReference type="Proteomes" id="UP001055093"/>
    </source>
</evidence>
<reference evidence="1" key="2">
    <citation type="submission" date="2021-08" db="EMBL/GenBank/DDBJ databases">
        <authorList>
            <person name="Tani A."/>
            <person name="Ola A."/>
            <person name="Ogura Y."/>
            <person name="Katsura K."/>
            <person name="Hayashi T."/>
        </authorList>
    </citation>
    <scope>NUCLEOTIDE SEQUENCE</scope>
    <source>
        <strain evidence="1">DSM 14458</strain>
    </source>
</reference>
<comment type="caution">
    <text evidence="1">The sequence shown here is derived from an EMBL/GenBank/DDBJ whole genome shotgun (WGS) entry which is preliminary data.</text>
</comment>
<dbReference type="Proteomes" id="UP001055093">
    <property type="component" value="Unassembled WGS sequence"/>
</dbReference>
<proteinExistence type="predicted"/>
<protein>
    <submittedName>
        <fullName evidence="1">Uncharacterized protein</fullName>
    </submittedName>
</protein>